<name>A0A8B8PDK6_9MYRT</name>
<protein>
    <submittedName>
        <fullName evidence="3">Uncharacterized protein LOC115742144 isoform X1</fullName>
    </submittedName>
</protein>
<gene>
    <name evidence="3" type="primary">LOC115742144</name>
</gene>
<dbReference type="GeneID" id="115742144"/>
<dbReference type="PANTHER" id="PTHR36765:SF1">
    <property type="entry name" value="EXPRESSED PROTEIN"/>
    <property type="match status" value="1"/>
</dbReference>
<evidence type="ECO:0000256" key="1">
    <source>
        <dbReference type="SAM" id="MobiDB-lite"/>
    </source>
</evidence>
<reference evidence="3" key="1">
    <citation type="submission" date="2025-08" db="UniProtKB">
        <authorList>
            <consortium name="RefSeq"/>
        </authorList>
    </citation>
    <scope>IDENTIFICATION</scope>
    <source>
        <tissue evidence="3">Leaf</tissue>
    </source>
</reference>
<dbReference type="PANTHER" id="PTHR36765">
    <property type="entry name" value="EXPRESSED PROTEIN"/>
    <property type="match status" value="1"/>
</dbReference>
<dbReference type="OrthoDB" id="1919921at2759"/>
<sequence length="228" mass="25274">MGHARSSSSSGEEDGDAEWKAAVDSIASADPFLARNFAVDASKPSSQNNDKLSGPIVEEDPDPKFRPQLPKHYQIKAQKLLDDIVERNLEIVSNSVTIQVSDREDDGGGIKLFRTAPRGITFDRTADEPQGPKRKPRILPGEEIDEKSKKFKRQLQSVVVDGLDVMGAAKAACQKSLARLEARDAAAKAAVKREEDRVAELKRIRGERWLPSIAKEMQLERQGRYNNV</sequence>
<dbReference type="Proteomes" id="UP000827889">
    <property type="component" value="Chromosome 11"/>
</dbReference>
<proteinExistence type="predicted"/>
<organism evidence="2 3">
    <name type="scientific">Rhodamnia argentea</name>
    <dbReference type="NCBI Taxonomy" id="178133"/>
    <lineage>
        <taxon>Eukaryota</taxon>
        <taxon>Viridiplantae</taxon>
        <taxon>Streptophyta</taxon>
        <taxon>Embryophyta</taxon>
        <taxon>Tracheophyta</taxon>
        <taxon>Spermatophyta</taxon>
        <taxon>Magnoliopsida</taxon>
        <taxon>eudicotyledons</taxon>
        <taxon>Gunneridae</taxon>
        <taxon>Pentapetalae</taxon>
        <taxon>rosids</taxon>
        <taxon>malvids</taxon>
        <taxon>Myrtales</taxon>
        <taxon>Myrtaceae</taxon>
        <taxon>Myrtoideae</taxon>
        <taxon>Myrteae</taxon>
        <taxon>Australasian group</taxon>
        <taxon>Rhodamnia</taxon>
    </lineage>
</organism>
<feature type="region of interest" description="Disordered" evidence="1">
    <location>
        <begin position="39"/>
        <end position="68"/>
    </location>
</feature>
<evidence type="ECO:0000313" key="3">
    <source>
        <dbReference type="RefSeq" id="XP_030532123.1"/>
    </source>
</evidence>
<evidence type="ECO:0000313" key="2">
    <source>
        <dbReference type="Proteomes" id="UP000827889"/>
    </source>
</evidence>
<dbReference type="RefSeq" id="XP_030532123.1">
    <property type="nucleotide sequence ID" value="XM_030676263.2"/>
</dbReference>
<dbReference type="AlphaFoldDB" id="A0A8B8PDK6"/>
<dbReference type="KEGG" id="rarg:115742144"/>
<keyword evidence="2" id="KW-1185">Reference proteome</keyword>
<accession>A0A8B8PDK6</accession>